<sequence>MTKILLLSLIPVLLGNSAGALGALLPLIIGGIIVLGIAIGSIWAIIKFFR</sequence>
<keyword evidence="1" id="KW-1133">Transmembrane helix</keyword>
<dbReference type="AlphaFoldDB" id="A0A382MQL4"/>
<proteinExistence type="predicted"/>
<name>A0A382MQL4_9ZZZZ</name>
<accession>A0A382MQL4</accession>
<feature type="transmembrane region" description="Helical" evidence="1">
    <location>
        <begin position="32"/>
        <end position="49"/>
    </location>
</feature>
<keyword evidence="1" id="KW-0812">Transmembrane</keyword>
<protein>
    <submittedName>
        <fullName evidence="2">Uncharacterized protein</fullName>
    </submittedName>
</protein>
<dbReference type="EMBL" id="UINC01095013">
    <property type="protein sequence ID" value="SVC50748.1"/>
    <property type="molecule type" value="Genomic_DNA"/>
</dbReference>
<reference evidence="2" key="1">
    <citation type="submission" date="2018-05" db="EMBL/GenBank/DDBJ databases">
        <authorList>
            <person name="Lanie J.A."/>
            <person name="Ng W.-L."/>
            <person name="Kazmierczak K.M."/>
            <person name="Andrzejewski T.M."/>
            <person name="Davidsen T.M."/>
            <person name="Wayne K.J."/>
            <person name="Tettelin H."/>
            <person name="Glass J.I."/>
            <person name="Rusch D."/>
            <person name="Podicherti R."/>
            <person name="Tsui H.-C.T."/>
            <person name="Winkler M.E."/>
        </authorList>
    </citation>
    <scope>NUCLEOTIDE SEQUENCE</scope>
</reference>
<gene>
    <name evidence="2" type="ORF">METZ01_LOCUS303602</name>
</gene>
<keyword evidence="1" id="KW-0472">Membrane</keyword>
<evidence type="ECO:0000313" key="2">
    <source>
        <dbReference type="EMBL" id="SVC50748.1"/>
    </source>
</evidence>
<evidence type="ECO:0000256" key="1">
    <source>
        <dbReference type="SAM" id="Phobius"/>
    </source>
</evidence>
<organism evidence="2">
    <name type="scientific">marine metagenome</name>
    <dbReference type="NCBI Taxonomy" id="408172"/>
    <lineage>
        <taxon>unclassified sequences</taxon>
        <taxon>metagenomes</taxon>
        <taxon>ecological metagenomes</taxon>
    </lineage>
</organism>